<reference evidence="1 2" key="1">
    <citation type="submission" date="2016-10" db="EMBL/GenBank/DDBJ databases">
        <authorList>
            <person name="de Groot N.N."/>
        </authorList>
    </citation>
    <scope>NUCLEOTIDE SEQUENCE [LARGE SCALE GENOMIC DNA]</scope>
    <source>
        <strain evidence="1 2">DSM 25947</strain>
    </source>
</reference>
<dbReference type="Proteomes" id="UP000181981">
    <property type="component" value="Unassembled WGS sequence"/>
</dbReference>
<proteinExistence type="predicted"/>
<evidence type="ECO:0000313" key="2">
    <source>
        <dbReference type="Proteomes" id="UP000181981"/>
    </source>
</evidence>
<evidence type="ECO:0000313" key="1">
    <source>
        <dbReference type="EMBL" id="SES98538.1"/>
    </source>
</evidence>
<accession>A0A1I0AX05</accession>
<protein>
    <submittedName>
        <fullName evidence="1">Uncharacterized protein</fullName>
    </submittedName>
</protein>
<sequence length="53" mass="6378">MEWNRKNYFLKTGVLKSETIEKMLKKYDREVLTLHLLTITLRRILNPPGFSQI</sequence>
<name>A0A1I0AX05_9BACT</name>
<gene>
    <name evidence="1" type="ORF">SAMN05444285_104105</name>
</gene>
<organism evidence="1 2">
    <name type="scientific">Draconibacterium orientale</name>
    <dbReference type="NCBI Taxonomy" id="1168034"/>
    <lineage>
        <taxon>Bacteria</taxon>
        <taxon>Pseudomonadati</taxon>
        <taxon>Bacteroidota</taxon>
        <taxon>Bacteroidia</taxon>
        <taxon>Marinilabiliales</taxon>
        <taxon>Prolixibacteraceae</taxon>
        <taxon>Draconibacterium</taxon>
    </lineage>
</organism>
<dbReference type="EMBL" id="FOHT01000004">
    <property type="protein sequence ID" value="SES98538.1"/>
    <property type="molecule type" value="Genomic_DNA"/>
</dbReference>
<dbReference type="AlphaFoldDB" id="A0A1I0AX05"/>